<feature type="non-terminal residue" evidence="1">
    <location>
        <position position="1"/>
    </location>
</feature>
<organism evidence="1">
    <name type="scientific">marine sediment metagenome</name>
    <dbReference type="NCBI Taxonomy" id="412755"/>
    <lineage>
        <taxon>unclassified sequences</taxon>
        <taxon>metagenomes</taxon>
        <taxon>ecological metagenomes</taxon>
    </lineage>
</organism>
<dbReference type="InterPro" id="IPR036390">
    <property type="entry name" value="WH_DNA-bd_sf"/>
</dbReference>
<dbReference type="SUPFAM" id="SSF46785">
    <property type="entry name" value="Winged helix' DNA-binding domain"/>
    <property type="match status" value="2"/>
</dbReference>
<protein>
    <recommendedName>
        <fullName evidence="2">Translation elongation factor SelB winged helix type 3 domain-containing protein</fullName>
    </recommendedName>
</protein>
<proteinExistence type="predicted"/>
<dbReference type="AlphaFoldDB" id="X1T7V6"/>
<comment type="caution">
    <text evidence="1">The sequence shown here is derived from an EMBL/GenBank/DDBJ whole genome shotgun (WGS) entry which is preliminary data.</text>
</comment>
<feature type="non-terminal residue" evidence="1">
    <location>
        <position position="273"/>
    </location>
</feature>
<evidence type="ECO:0000313" key="1">
    <source>
        <dbReference type="EMBL" id="GAJ01369.1"/>
    </source>
</evidence>
<evidence type="ECO:0008006" key="2">
    <source>
        <dbReference type="Google" id="ProtNLM"/>
    </source>
</evidence>
<dbReference type="Gene3D" id="1.10.10.2770">
    <property type="match status" value="1"/>
</dbReference>
<reference evidence="1" key="1">
    <citation type="journal article" date="2014" name="Front. Microbiol.">
        <title>High frequency of phylogenetically diverse reductive dehalogenase-homologous genes in deep subseafloor sedimentary metagenomes.</title>
        <authorList>
            <person name="Kawai M."/>
            <person name="Futagami T."/>
            <person name="Toyoda A."/>
            <person name="Takaki Y."/>
            <person name="Nishi S."/>
            <person name="Hori S."/>
            <person name="Arai W."/>
            <person name="Tsubouchi T."/>
            <person name="Morono Y."/>
            <person name="Uchiyama I."/>
            <person name="Ito T."/>
            <person name="Fujiyama A."/>
            <person name="Inagaki F."/>
            <person name="Takami H."/>
        </authorList>
    </citation>
    <scope>NUCLEOTIDE SEQUENCE</scope>
    <source>
        <strain evidence="1">Expedition CK06-06</strain>
    </source>
</reference>
<sequence>VEALPEKLKRNHPQTIQDAQDRAQAVLAEKDFVEYCIKTAEAFAVTETELSIRTKILPERLKAIIAELVQQDKVLFLDSKLYIHTDTADNVQKQLLNIVSDFHHSKPESPGLTIEQFYEASQLKKDIFDSLLRLLISQGKLIERKHRLALSEHREKFSEDEQKLLQSVESLFADRPFNPPKYEEVIEHTAAAPEKVDKILQILIEQERLVRVAQLQLSGGERAKHKPGFHPDDSAAIGAGLLFHSEAIEQARQILVSFINKEGRLESVKFKYL</sequence>
<name>X1T7V6_9ZZZZ</name>
<dbReference type="EMBL" id="BARW01020000">
    <property type="protein sequence ID" value="GAJ01369.1"/>
    <property type="molecule type" value="Genomic_DNA"/>
</dbReference>
<accession>X1T7V6</accession>
<gene>
    <name evidence="1" type="ORF">S12H4_33868</name>
</gene>